<evidence type="ECO:0000256" key="1">
    <source>
        <dbReference type="ARBA" id="ARBA00004370"/>
    </source>
</evidence>
<name>A0A3P1BUN0_9BACT</name>
<dbReference type="AlphaFoldDB" id="A0A3P1BUN0"/>
<comment type="subcellular location">
    <subcellularLocation>
        <location evidence="1">Membrane</location>
    </subcellularLocation>
</comment>
<dbReference type="Gene3D" id="3.40.50.720">
    <property type="entry name" value="NAD(P)-binding Rossmann-like Domain"/>
    <property type="match status" value="1"/>
</dbReference>
<evidence type="ECO:0000259" key="2">
    <source>
        <dbReference type="Pfam" id="PF01370"/>
    </source>
</evidence>
<dbReference type="GO" id="GO:0016020">
    <property type="term" value="C:membrane"/>
    <property type="evidence" value="ECO:0007669"/>
    <property type="project" value="UniProtKB-SubCell"/>
</dbReference>
<protein>
    <submittedName>
        <fullName evidence="3">Epimerase</fullName>
    </submittedName>
</protein>
<sequence length="223" mass="25269">MTSNKIRAIITGTTGMVGEGVLHECLQHPDVEAVLIINRKPYGLKHPKLTEIIHKDFFNFSAIENQLVGYNACFFCLGVSSVGMKEPEYYKLTYTLTMHVATTLSKLNPDMTFCYVSGGGTDSTEKGRSMWARVKGKTENDLTKLPFKQEYNFRPGFIKPTEGLKNTLKMYRYLLWLYPIGRALYPNGFCTLKEIGLAMINTVTKGYEKNILEGKEIIELAKR</sequence>
<dbReference type="RefSeq" id="WP_124875858.1">
    <property type="nucleotide sequence ID" value="NZ_RQJO01000008.1"/>
</dbReference>
<dbReference type="SUPFAM" id="SSF51735">
    <property type="entry name" value="NAD(P)-binding Rossmann-fold domains"/>
    <property type="match status" value="1"/>
</dbReference>
<evidence type="ECO:0000313" key="4">
    <source>
        <dbReference type="Proteomes" id="UP000271925"/>
    </source>
</evidence>
<gene>
    <name evidence="3" type="ORF">EHT25_15085</name>
</gene>
<proteinExistence type="predicted"/>
<dbReference type="EMBL" id="RQJO01000008">
    <property type="protein sequence ID" value="RRB04787.1"/>
    <property type="molecule type" value="Genomic_DNA"/>
</dbReference>
<dbReference type="PANTHER" id="PTHR14097:SF8">
    <property type="entry name" value="NAD(P)-BINDING DOMAIN-CONTAINING PROTEIN"/>
    <property type="match status" value="1"/>
</dbReference>
<accession>A0A3P1BUN0</accession>
<dbReference type="Pfam" id="PF01370">
    <property type="entry name" value="Epimerase"/>
    <property type="match status" value="1"/>
</dbReference>
<evidence type="ECO:0000313" key="3">
    <source>
        <dbReference type="EMBL" id="RRB04787.1"/>
    </source>
</evidence>
<comment type="caution">
    <text evidence="3">The sequence shown here is derived from an EMBL/GenBank/DDBJ whole genome shotgun (WGS) entry which is preliminary data.</text>
</comment>
<feature type="domain" description="NAD-dependent epimerase/dehydratase" evidence="2">
    <location>
        <begin position="9"/>
        <end position="117"/>
    </location>
</feature>
<dbReference type="PANTHER" id="PTHR14097">
    <property type="entry name" value="OXIDOREDUCTASE HTATIP2"/>
    <property type="match status" value="1"/>
</dbReference>
<keyword evidence="4" id="KW-1185">Reference proteome</keyword>
<dbReference type="InterPro" id="IPR036291">
    <property type="entry name" value="NAD(P)-bd_dom_sf"/>
</dbReference>
<reference evidence="3 4" key="1">
    <citation type="submission" date="2018-11" db="EMBL/GenBank/DDBJ databases">
        <authorList>
            <person name="Zhou Z."/>
            <person name="Wang G."/>
        </authorList>
    </citation>
    <scope>NUCLEOTIDE SEQUENCE [LARGE SCALE GENOMIC DNA]</scope>
    <source>
        <strain evidence="3 4">KCTC52004</strain>
    </source>
</reference>
<organism evidence="3 4">
    <name type="scientific">Larkinella rosea</name>
    <dbReference type="NCBI Taxonomy" id="2025312"/>
    <lineage>
        <taxon>Bacteria</taxon>
        <taxon>Pseudomonadati</taxon>
        <taxon>Bacteroidota</taxon>
        <taxon>Cytophagia</taxon>
        <taxon>Cytophagales</taxon>
        <taxon>Spirosomataceae</taxon>
        <taxon>Larkinella</taxon>
    </lineage>
</organism>
<dbReference type="Proteomes" id="UP000271925">
    <property type="component" value="Unassembled WGS sequence"/>
</dbReference>
<dbReference type="OrthoDB" id="9798632at2"/>
<dbReference type="InterPro" id="IPR001509">
    <property type="entry name" value="Epimerase_deHydtase"/>
</dbReference>